<accession>A0A9P6ZF82</accession>
<comment type="caution">
    <text evidence="1">The sequence shown here is derived from an EMBL/GenBank/DDBJ whole genome shotgun (WGS) entry which is preliminary data.</text>
</comment>
<feature type="non-terminal residue" evidence="1">
    <location>
        <position position="1"/>
    </location>
</feature>
<name>A0A9P6ZF82_9AGAM</name>
<sequence>TSLPSVLLTSIPSVLLTSHPSLLNFSSETYSLLIDTYIKDSQQCARRGPWVGWEHVRQGLRGHQARHVALGISHSRATDLSQ</sequence>
<dbReference type="Proteomes" id="UP000714275">
    <property type="component" value="Unassembled WGS sequence"/>
</dbReference>
<evidence type="ECO:0000313" key="2">
    <source>
        <dbReference type="Proteomes" id="UP000714275"/>
    </source>
</evidence>
<gene>
    <name evidence="1" type="ORF">EV702DRAFT_1164792</name>
</gene>
<proteinExistence type="predicted"/>
<organism evidence="1 2">
    <name type="scientific">Suillus placidus</name>
    <dbReference type="NCBI Taxonomy" id="48579"/>
    <lineage>
        <taxon>Eukaryota</taxon>
        <taxon>Fungi</taxon>
        <taxon>Dikarya</taxon>
        <taxon>Basidiomycota</taxon>
        <taxon>Agaricomycotina</taxon>
        <taxon>Agaricomycetes</taxon>
        <taxon>Agaricomycetidae</taxon>
        <taxon>Boletales</taxon>
        <taxon>Suillineae</taxon>
        <taxon>Suillaceae</taxon>
        <taxon>Suillus</taxon>
    </lineage>
</organism>
<dbReference type="AlphaFoldDB" id="A0A9P6ZF82"/>
<reference evidence="1" key="1">
    <citation type="journal article" date="2020" name="New Phytol.">
        <title>Comparative genomics reveals dynamic genome evolution in host specialist ectomycorrhizal fungi.</title>
        <authorList>
            <person name="Lofgren L.A."/>
            <person name="Nguyen N.H."/>
            <person name="Vilgalys R."/>
            <person name="Ruytinx J."/>
            <person name="Liao H.L."/>
            <person name="Branco S."/>
            <person name="Kuo A."/>
            <person name="LaButti K."/>
            <person name="Lipzen A."/>
            <person name="Andreopoulos W."/>
            <person name="Pangilinan J."/>
            <person name="Riley R."/>
            <person name="Hundley H."/>
            <person name="Na H."/>
            <person name="Barry K."/>
            <person name="Grigoriev I.V."/>
            <person name="Stajich J.E."/>
            <person name="Kennedy P.G."/>
        </authorList>
    </citation>
    <scope>NUCLEOTIDE SEQUENCE</scope>
    <source>
        <strain evidence="1">DOB743</strain>
    </source>
</reference>
<protein>
    <submittedName>
        <fullName evidence="1">Uncharacterized protein</fullName>
    </submittedName>
</protein>
<keyword evidence="2" id="KW-1185">Reference proteome</keyword>
<dbReference type="EMBL" id="JABBWD010000262">
    <property type="protein sequence ID" value="KAG1762322.1"/>
    <property type="molecule type" value="Genomic_DNA"/>
</dbReference>
<evidence type="ECO:0000313" key="1">
    <source>
        <dbReference type="EMBL" id="KAG1762322.1"/>
    </source>
</evidence>